<dbReference type="RefSeq" id="WP_377344333.1">
    <property type="nucleotide sequence ID" value="NZ_JACHGA010000001.1"/>
</dbReference>
<dbReference type="AlphaFoldDB" id="A0A7W8HP66"/>
<comment type="caution">
    <text evidence="3">The sequence shown here is derived from an EMBL/GenBank/DDBJ whole genome shotgun (WGS) entry which is preliminary data.</text>
</comment>
<keyword evidence="4" id="KW-1185">Reference proteome</keyword>
<dbReference type="Gene3D" id="3.40.190.10">
    <property type="entry name" value="Periplasmic binding protein-like II"/>
    <property type="match status" value="2"/>
</dbReference>
<dbReference type="PANTHER" id="PTHR30006">
    <property type="entry name" value="THIAMINE-BINDING PERIPLASMIC PROTEIN-RELATED"/>
    <property type="match status" value="1"/>
</dbReference>
<accession>A0A7W8HP66</accession>
<dbReference type="GO" id="GO:0030976">
    <property type="term" value="F:thiamine pyrophosphate binding"/>
    <property type="evidence" value="ECO:0007669"/>
    <property type="project" value="TreeGrafter"/>
</dbReference>
<dbReference type="InterPro" id="IPR026045">
    <property type="entry name" value="Ferric-bd"/>
</dbReference>
<organism evidence="3 4">
    <name type="scientific">Rhizobium rosettiformans</name>
    <dbReference type="NCBI Taxonomy" id="1368430"/>
    <lineage>
        <taxon>Bacteria</taxon>
        <taxon>Pseudomonadati</taxon>
        <taxon>Pseudomonadota</taxon>
        <taxon>Alphaproteobacteria</taxon>
        <taxon>Hyphomicrobiales</taxon>
        <taxon>Rhizobiaceae</taxon>
        <taxon>Rhizobium/Agrobacterium group</taxon>
        <taxon>Rhizobium</taxon>
    </lineage>
</organism>
<feature type="chain" id="PRO_5031047594" evidence="2">
    <location>
        <begin position="24"/>
        <end position="340"/>
    </location>
</feature>
<dbReference type="Proteomes" id="UP000550895">
    <property type="component" value="Unassembled WGS sequence"/>
</dbReference>
<reference evidence="3 4" key="1">
    <citation type="submission" date="2020-08" db="EMBL/GenBank/DDBJ databases">
        <title>Genomic Encyclopedia of Type Strains, Phase IV (KMG-IV): sequencing the most valuable type-strain genomes for metagenomic binning, comparative biology and taxonomic classification.</title>
        <authorList>
            <person name="Goeker M."/>
        </authorList>
    </citation>
    <scope>NUCLEOTIDE SEQUENCE [LARGE SCALE GENOMIC DNA]</scope>
    <source>
        <strain evidence="3 4">DSM 26376</strain>
    </source>
</reference>
<evidence type="ECO:0000313" key="4">
    <source>
        <dbReference type="Proteomes" id="UP000550895"/>
    </source>
</evidence>
<keyword evidence="1 2" id="KW-0732">Signal</keyword>
<dbReference type="PANTHER" id="PTHR30006:SF2">
    <property type="entry name" value="ABC TRANSPORTER SUBSTRATE-BINDING PROTEIN"/>
    <property type="match status" value="1"/>
</dbReference>
<evidence type="ECO:0000313" key="3">
    <source>
        <dbReference type="EMBL" id="MBB5274763.1"/>
    </source>
</evidence>
<name>A0A7W8HP66_9HYPH</name>
<proteinExistence type="predicted"/>
<dbReference type="GO" id="GO:0015888">
    <property type="term" value="P:thiamine transport"/>
    <property type="evidence" value="ECO:0007669"/>
    <property type="project" value="TreeGrafter"/>
</dbReference>
<evidence type="ECO:0000256" key="1">
    <source>
        <dbReference type="ARBA" id="ARBA00022729"/>
    </source>
</evidence>
<dbReference type="CDD" id="cd13544">
    <property type="entry name" value="PBP2_Fbp_like_1"/>
    <property type="match status" value="1"/>
</dbReference>
<dbReference type="GO" id="GO:0030288">
    <property type="term" value="C:outer membrane-bounded periplasmic space"/>
    <property type="evidence" value="ECO:0007669"/>
    <property type="project" value="TreeGrafter"/>
</dbReference>
<dbReference type="Pfam" id="PF13343">
    <property type="entry name" value="SBP_bac_6"/>
    <property type="match status" value="1"/>
</dbReference>
<dbReference type="SUPFAM" id="SSF53850">
    <property type="entry name" value="Periplasmic binding protein-like II"/>
    <property type="match status" value="1"/>
</dbReference>
<dbReference type="PIRSF" id="PIRSF002825">
    <property type="entry name" value="CfbpA"/>
    <property type="match status" value="1"/>
</dbReference>
<dbReference type="GO" id="GO:0030975">
    <property type="term" value="F:thiamine binding"/>
    <property type="evidence" value="ECO:0007669"/>
    <property type="project" value="TreeGrafter"/>
</dbReference>
<dbReference type="EMBL" id="JACHGA010000001">
    <property type="protein sequence ID" value="MBB5274763.1"/>
    <property type="molecule type" value="Genomic_DNA"/>
</dbReference>
<feature type="signal peptide" evidence="2">
    <location>
        <begin position="1"/>
        <end position="23"/>
    </location>
</feature>
<evidence type="ECO:0000256" key="2">
    <source>
        <dbReference type="SAM" id="SignalP"/>
    </source>
</evidence>
<protein>
    <submittedName>
        <fullName evidence="3">Iron(III) transport system substrate-binding protein</fullName>
    </submittedName>
</protein>
<sequence length="340" mass="36108">MKLLTAIGAGVLVTFAAATGSRAADTLNILCGVDEVWCAVMEKTYEAKTGLAVNMPRMSTGEILDYVRAEKDAPTVDVWWGGTGVTHLQAAYEGLLEPHHPQQEADLLPWARNFFSLSGGSSVGLYAGALGFAYNADLLSAAGLPAPNCWKDLAKPIYRGHILSGNPHSSGTAFTTLVTLVQLLGEDEAFAYMRELGQNITEYTKAGAEPVKAAGRGEITIGISFMHDAVTQKEAGAPLVIVAPCEGTGYEIGAVSIVKGSQNLEEARRFVDFALSPEGQATGAAAGQNQVPSNARAMLPPAAPDISMIKMVDYDFATFGSPEQRSRLLSRFDREINPIN</sequence>
<gene>
    <name evidence="3" type="ORF">HNR26_000801</name>
</gene>